<dbReference type="Proteomes" id="UP000002772">
    <property type="component" value="Unassembled WGS sequence"/>
</dbReference>
<dbReference type="AlphaFoldDB" id="F8NCL4"/>
<organism evidence="2 3">
    <name type="scientific">Hallella multisaccharivorax DSM 17128</name>
    <dbReference type="NCBI Taxonomy" id="688246"/>
    <lineage>
        <taxon>Bacteria</taxon>
        <taxon>Pseudomonadati</taxon>
        <taxon>Bacteroidota</taxon>
        <taxon>Bacteroidia</taxon>
        <taxon>Bacteroidales</taxon>
        <taxon>Prevotellaceae</taxon>
        <taxon>Hallella</taxon>
    </lineage>
</organism>
<evidence type="ECO:0000256" key="1">
    <source>
        <dbReference type="SAM" id="SignalP"/>
    </source>
</evidence>
<feature type="chain" id="PRO_5003375877" evidence="1">
    <location>
        <begin position="34"/>
        <end position="139"/>
    </location>
</feature>
<name>F8NCL4_9BACT</name>
<protein>
    <submittedName>
        <fullName evidence="2">Uncharacterized protein</fullName>
    </submittedName>
</protein>
<feature type="signal peptide" evidence="1">
    <location>
        <begin position="1"/>
        <end position="33"/>
    </location>
</feature>
<dbReference type="HOGENOM" id="CLU_166138_0_0_10"/>
<keyword evidence="3" id="KW-1185">Reference proteome</keyword>
<keyword evidence="1" id="KW-0732">Signal</keyword>
<reference evidence="3" key="1">
    <citation type="journal article" date="2011" name="Stand. Genomic Sci.">
        <title>Non-contiguous finished genome sequence of the opportunistic oral pathogen Prevotella multisaccharivorax type strain (PPPA20).</title>
        <authorList>
            <person name="Pati A."/>
            <person name="Gronow S."/>
            <person name="Lu M."/>
            <person name="Lapidus A."/>
            <person name="Nolan M."/>
            <person name="Lucas S."/>
            <person name="Hammon N."/>
            <person name="Deshpande S."/>
            <person name="Cheng J.F."/>
            <person name="Tapia R."/>
            <person name="Han C."/>
            <person name="Goodwin L."/>
            <person name="Pitluck S."/>
            <person name="Liolios K."/>
            <person name="Pagani I."/>
            <person name="Mavromatis K."/>
            <person name="Mikhailova N."/>
            <person name="Huntemann M."/>
            <person name="Chen A."/>
            <person name="Palaniappan K."/>
            <person name="Land M."/>
            <person name="Hauser L."/>
            <person name="Detter J.C."/>
            <person name="Brambilla E.M."/>
            <person name="Rohde M."/>
            <person name="Goker M."/>
            <person name="Woyke T."/>
            <person name="Bristow J."/>
            <person name="Eisen J.A."/>
            <person name="Markowitz V."/>
            <person name="Hugenholtz P."/>
            <person name="Kyrpides N.C."/>
            <person name="Klenk H.P."/>
            <person name="Ivanova N."/>
        </authorList>
    </citation>
    <scope>NUCLEOTIDE SEQUENCE [LARGE SCALE GENOMIC DNA]</scope>
    <source>
        <strain evidence="3">DSM 17128</strain>
    </source>
</reference>
<evidence type="ECO:0000313" key="2">
    <source>
        <dbReference type="EMBL" id="EGN57050.1"/>
    </source>
</evidence>
<accession>F8NCL4</accession>
<evidence type="ECO:0000313" key="3">
    <source>
        <dbReference type="Proteomes" id="UP000002772"/>
    </source>
</evidence>
<gene>
    <name evidence="2" type="ORF">Premu_1642</name>
</gene>
<dbReference type="STRING" id="688246.Premu_1642"/>
<dbReference type="EMBL" id="GL945017">
    <property type="protein sequence ID" value="EGN57050.1"/>
    <property type="molecule type" value="Genomic_DNA"/>
</dbReference>
<dbReference type="eggNOG" id="ENOG50332G1">
    <property type="taxonomic scope" value="Bacteria"/>
</dbReference>
<proteinExistence type="predicted"/>
<sequence length="139" mass="15796">MSLLCFNLKRKDNTMKKIVFTLAAMMTMTLAFAEGETSTKDNAAVAAEVQKYEMNINVNALARTLGLSSDEIDAVNYISEDLHRDMKKAGAAEGEERDRLYKKSIRHNLSYMHAVLDNDQYREYVKLLNVTLNNRGLNK</sequence>